<gene>
    <name evidence="1" type="ORF">ABLV49_20740</name>
</gene>
<evidence type="ECO:0000313" key="1">
    <source>
        <dbReference type="EMBL" id="XBP70259.1"/>
    </source>
</evidence>
<dbReference type="RefSeq" id="WP_349279487.1">
    <property type="nucleotide sequence ID" value="NZ_CBCSCU010000005.1"/>
</dbReference>
<proteinExistence type="predicted"/>
<name>A0AAU7LRK3_9BURK</name>
<accession>A0AAU7LRK3</accession>
<dbReference type="EMBL" id="CP157675">
    <property type="protein sequence ID" value="XBP70259.1"/>
    <property type="molecule type" value="Genomic_DNA"/>
</dbReference>
<sequence length="105" mass="11980">MKLLEGTPFPVLSFHFMNKADDDQVRLDQTGMSCLKFRAQDFFYFSLSNQVLGILFKLCGTAPYKQLVSYEQLSTLDNNLWISHGLLKSYPHVFTCHVAALLDVT</sequence>
<reference evidence="1" key="1">
    <citation type="submission" date="2024-05" db="EMBL/GenBank/DDBJ databases">
        <authorList>
            <person name="Bunk B."/>
            <person name="Swiderski J."/>
            <person name="Sproer C."/>
            <person name="Thiel V."/>
        </authorList>
    </citation>
    <scope>NUCLEOTIDE SEQUENCE</scope>
    <source>
        <strain evidence="1">DSM 17735</strain>
    </source>
</reference>
<protein>
    <submittedName>
        <fullName evidence="1">Uncharacterized protein</fullName>
    </submittedName>
</protein>
<dbReference type="AlphaFoldDB" id="A0AAU7LRK3"/>
<organism evidence="1">
    <name type="scientific">Polaromonas hydrogenivorans</name>
    <dbReference type="NCBI Taxonomy" id="335476"/>
    <lineage>
        <taxon>Bacteria</taxon>
        <taxon>Pseudomonadati</taxon>
        <taxon>Pseudomonadota</taxon>
        <taxon>Betaproteobacteria</taxon>
        <taxon>Burkholderiales</taxon>
        <taxon>Comamonadaceae</taxon>
        <taxon>Polaromonas</taxon>
    </lineage>
</organism>